<dbReference type="Proteomes" id="UP001497497">
    <property type="component" value="Unassembled WGS sequence"/>
</dbReference>
<dbReference type="InterPro" id="IPR027277">
    <property type="entry name" value="NadC/ModD"/>
</dbReference>
<evidence type="ECO:0000313" key="16">
    <source>
        <dbReference type="Proteomes" id="UP001497497"/>
    </source>
</evidence>
<comment type="catalytic activity">
    <reaction evidence="11 12">
        <text>nicotinate beta-D-ribonucleotide + CO2 + diphosphate = quinolinate + 5-phospho-alpha-D-ribose 1-diphosphate + 2 H(+)</text>
        <dbReference type="Rhea" id="RHEA:12733"/>
        <dbReference type="ChEBI" id="CHEBI:15378"/>
        <dbReference type="ChEBI" id="CHEBI:16526"/>
        <dbReference type="ChEBI" id="CHEBI:29959"/>
        <dbReference type="ChEBI" id="CHEBI:33019"/>
        <dbReference type="ChEBI" id="CHEBI:57502"/>
        <dbReference type="ChEBI" id="CHEBI:58017"/>
        <dbReference type="EC" id="2.4.2.19"/>
    </reaction>
</comment>
<protein>
    <recommendedName>
        <fullName evidence="6 12">Nicotinate-nucleotide pyrophosphorylase [carboxylating]</fullName>
        <ecNumber evidence="5 12">2.4.2.19</ecNumber>
    </recommendedName>
    <alternativeName>
        <fullName evidence="10 12">Quinolinate phosphoribosyltransferase [decarboxylating]</fullName>
    </alternativeName>
</protein>
<dbReference type="SUPFAM" id="SSF51690">
    <property type="entry name" value="Nicotinate/Quinolinate PRTase C-terminal domain-like"/>
    <property type="match status" value="1"/>
</dbReference>
<evidence type="ECO:0000256" key="11">
    <source>
        <dbReference type="ARBA" id="ARBA00047445"/>
    </source>
</evidence>
<feature type="domain" description="Quinolinate phosphoribosyl transferase N-terminal" evidence="14">
    <location>
        <begin position="65"/>
        <end position="139"/>
    </location>
</feature>
<evidence type="ECO:0000256" key="2">
    <source>
        <dbReference type="ARBA" id="ARBA00004893"/>
    </source>
</evidence>
<dbReference type="EMBL" id="CAXITT010000633">
    <property type="protein sequence ID" value="CAL1544585.1"/>
    <property type="molecule type" value="Genomic_DNA"/>
</dbReference>
<dbReference type="FunFam" id="3.20.20.70:FF:000090">
    <property type="entry name" value="Nicotinate-nucleotide pyrophosphorylase [carboxylating]"/>
    <property type="match status" value="1"/>
</dbReference>
<dbReference type="AlphaFoldDB" id="A0AAV2IE92"/>
<comment type="pathway">
    <text evidence="2 12">Cofactor biosynthesis; NAD(+) biosynthesis; nicotinate D-ribonucleotide from quinolinate: step 1/1.</text>
</comment>
<gene>
    <name evidence="15" type="ORF">GSLYS_00018098001</name>
</gene>
<sequence>METNNCGNHNNNINSVHVHTDDEVLNRIYSPLYYHILTPTCLKHMAREWLKEDTPSFDFAGFVVGEKEENAILLMKEPGVIAGKPFVDAVFQELDCSIHWHVQEGDYIEPIKKVATVSGKVRHLLLGERVALNCITRASGIATMARRVAQKAELCGWKGEVAGTRKTTPGFRLVEKYALLVGGVSTHRHDLSSMIMLKDNHIWTAGSISQAVKDARIVGGFSLKIEVECRSLQEATEAAKAGAEIIMLDNFSPESAEKASRELKSTFPNIIVEVSGGITEETLTDFCTSNVDVISLSQLTQGYSTIDFSLKINKAGKDLSNPTVRDV</sequence>
<evidence type="ECO:0000259" key="14">
    <source>
        <dbReference type="Pfam" id="PF02749"/>
    </source>
</evidence>
<dbReference type="PIRSF" id="PIRSF006250">
    <property type="entry name" value="NadC_ModD"/>
    <property type="match status" value="1"/>
</dbReference>
<feature type="domain" description="Quinolinate phosphoribosyl transferase C-terminal" evidence="13">
    <location>
        <begin position="141"/>
        <end position="311"/>
    </location>
</feature>
<dbReference type="InterPro" id="IPR037128">
    <property type="entry name" value="Quinolinate_PRibosylTase_N_sf"/>
</dbReference>
<dbReference type="InterPro" id="IPR022412">
    <property type="entry name" value="Quinolinate_PRibosylTrfase_N"/>
</dbReference>
<comment type="similarity">
    <text evidence="3 12">Belongs to the NadC/ModD family.</text>
</comment>
<evidence type="ECO:0000256" key="8">
    <source>
        <dbReference type="ARBA" id="ARBA00022676"/>
    </source>
</evidence>
<evidence type="ECO:0000256" key="12">
    <source>
        <dbReference type="PIRNR" id="PIRNR006250"/>
    </source>
</evidence>
<dbReference type="Gene3D" id="3.90.1170.20">
    <property type="entry name" value="Quinolinate phosphoribosyl transferase, N-terminal domain"/>
    <property type="match status" value="1"/>
</dbReference>
<keyword evidence="9 12" id="KW-0808">Transferase</keyword>
<dbReference type="InterPro" id="IPR036068">
    <property type="entry name" value="Nicotinate_pribotase-like_C"/>
</dbReference>
<dbReference type="PANTHER" id="PTHR32179">
    <property type="entry name" value="NICOTINATE-NUCLEOTIDE PYROPHOSPHORYLASE [CARBOXYLATING]"/>
    <property type="match status" value="1"/>
</dbReference>
<comment type="function">
    <text evidence="1 12">Involved in the catabolism of quinolinic acid (QA).</text>
</comment>
<dbReference type="NCBIfam" id="TIGR00078">
    <property type="entry name" value="nadC"/>
    <property type="match status" value="1"/>
</dbReference>
<dbReference type="PANTHER" id="PTHR32179:SF3">
    <property type="entry name" value="NICOTINATE-NUCLEOTIDE PYROPHOSPHORYLASE [CARBOXYLATING]"/>
    <property type="match status" value="1"/>
</dbReference>
<keyword evidence="7 12" id="KW-0662">Pyridine nucleotide biosynthesis</keyword>
<evidence type="ECO:0000256" key="1">
    <source>
        <dbReference type="ARBA" id="ARBA00003237"/>
    </source>
</evidence>
<name>A0AAV2IE92_LYMST</name>
<dbReference type="Pfam" id="PF01729">
    <property type="entry name" value="QRPTase_C"/>
    <property type="match status" value="1"/>
</dbReference>
<proteinExistence type="inferred from homology"/>
<organism evidence="15 16">
    <name type="scientific">Lymnaea stagnalis</name>
    <name type="common">Great pond snail</name>
    <name type="synonym">Helix stagnalis</name>
    <dbReference type="NCBI Taxonomy" id="6523"/>
    <lineage>
        <taxon>Eukaryota</taxon>
        <taxon>Metazoa</taxon>
        <taxon>Spiralia</taxon>
        <taxon>Lophotrochozoa</taxon>
        <taxon>Mollusca</taxon>
        <taxon>Gastropoda</taxon>
        <taxon>Heterobranchia</taxon>
        <taxon>Euthyneura</taxon>
        <taxon>Panpulmonata</taxon>
        <taxon>Hygrophila</taxon>
        <taxon>Lymnaeoidea</taxon>
        <taxon>Lymnaeidae</taxon>
        <taxon>Lymnaea</taxon>
    </lineage>
</organism>
<evidence type="ECO:0000313" key="15">
    <source>
        <dbReference type="EMBL" id="CAL1544585.1"/>
    </source>
</evidence>
<dbReference type="InterPro" id="IPR013785">
    <property type="entry name" value="Aldolase_TIM"/>
</dbReference>
<dbReference type="GO" id="GO:0034213">
    <property type="term" value="P:quinolinate catabolic process"/>
    <property type="evidence" value="ECO:0007669"/>
    <property type="project" value="TreeGrafter"/>
</dbReference>
<reference evidence="15 16" key="1">
    <citation type="submission" date="2024-04" db="EMBL/GenBank/DDBJ databases">
        <authorList>
            <consortium name="Genoscope - CEA"/>
            <person name="William W."/>
        </authorList>
    </citation>
    <scope>NUCLEOTIDE SEQUENCE [LARGE SCALE GENOMIC DNA]</scope>
</reference>
<dbReference type="CDD" id="cd01572">
    <property type="entry name" value="QPRTase"/>
    <property type="match status" value="1"/>
</dbReference>
<dbReference type="SUPFAM" id="SSF54675">
    <property type="entry name" value="Nicotinate/Quinolinate PRTase N-terminal domain-like"/>
    <property type="match status" value="1"/>
</dbReference>
<evidence type="ECO:0000256" key="7">
    <source>
        <dbReference type="ARBA" id="ARBA00022642"/>
    </source>
</evidence>
<dbReference type="GO" id="GO:0005737">
    <property type="term" value="C:cytoplasm"/>
    <property type="evidence" value="ECO:0007669"/>
    <property type="project" value="TreeGrafter"/>
</dbReference>
<dbReference type="InterPro" id="IPR004393">
    <property type="entry name" value="NadC"/>
</dbReference>
<evidence type="ECO:0000256" key="10">
    <source>
        <dbReference type="ARBA" id="ARBA00033102"/>
    </source>
</evidence>
<evidence type="ECO:0000256" key="3">
    <source>
        <dbReference type="ARBA" id="ARBA00009400"/>
    </source>
</evidence>
<evidence type="ECO:0000256" key="9">
    <source>
        <dbReference type="ARBA" id="ARBA00022679"/>
    </source>
</evidence>
<evidence type="ECO:0000256" key="5">
    <source>
        <dbReference type="ARBA" id="ARBA00011944"/>
    </source>
</evidence>
<dbReference type="InterPro" id="IPR002638">
    <property type="entry name" value="Quinolinate_PRibosylTrfase_C"/>
</dbReference>
<evidence type="ECO:0000256" key="6">
    <source>
        <dbReference type="ARBA" id="ARBA00020990"/>
    </source>
</evidence>
<evidence type="ECO:0000256" key="4">
    <source>
        <dbReference type="ARBA" id="ARBA00011218"/>
    </source>
</evidence>
<dbReference type="GO" id="GO:0009435">
    <property type="term" value="P:NAD+ biosynthetic process"/>
    <property type="evidence" value="ECO:0007669"/>
    <property type="project" value="InterPro"/>
</dbReference>
<dbReference type="Pfam" id="PF02749">
    <property type="entry name" value="QRPTase_N"/>
    <property type="match status" value="1"/>
</dbReference>
<dbReference type="GO" id="GO:0004514">
    <property type="term" value="F:nicotinate-nucleotide diphosphorylase (carboxylating) activity"/>
    <property type="evidence" value="ECO:0007669"/>
    <property type="project" value="UniProtKB-EC"/>
</dbReference>
<dbReference type="EC" id="2.4.2.19" evidence="5 12"/>
<keyword evidence="16" id="KW-1185">Reference proteome</keyword>
<comment type="subunit">
    <text evidence="4 12">Hexamer formed by 3 homodimers.</text>
</comment>
<dbReference type="Gene3D" id="3.20.20.70">
    <property type="entry name" value="Aldolase class I"/>
    <property type="match status" value="1"/>
</dbReference>
<evidence type="ECO:0000259" key="13">
    <source>
        <dbReference type="Pfam" id="PF01729"/>
    </source>
</evidence>
<accession>A0AAV2IE92</accession>
<keyword evidence="8 12" id="KW-0328">Glycosyltransferase</keyword>
<comment type="caution">
    <text evidence="15">The sequence shown here is derived from an EMBL/GenBank/DDBJ whole genome shotgun (WGS) entry which is preliminary data.</text>
</comment>